<feature type="compositionally biased region" description="Basic and acidic residues" evidence="13">
    <location>
        <begin position="56"/>
        <end position="75"/>
    </location>
</feature>
<dbReference type="PROSITE" id="PS50039">
    <property type="entry name" value="FORK_HEAD_3"/>
    <property type="match status" value="1"/>
</dbReference>
<evidence type="ECO:0000256" key="10">
    <source>
        <dbReference type="ARBA" id="ARBA00053415"/>
    </source>
</evidence>
<evidence type="ECO:0000256" key="4">
    <source>
        <dbReference type="ARBA" id="ARBA00023125"/>
    </source>
</evidence>
<dbReference type="InterPro" id="IPR030456">
    <property type="entry name" value="TF_fork_head_CS_2"/>
</dbReference>
<keyword evidence="8 12" id="KW-0539">Nucleus</keyword>
<dbReference type="GO" id="GO:0006281">
    <property type="term" value="P:DNA repair"/>
    <property type="evidence" value="ECO:0007669"/>
    <property type="project" value="UniProtKB-KW"/>
</dbReference>
<keyword evidence="2" id="KW-0227">DNA damage</keyword>
<feature type="region of interest" description="Disordered" evidence="13">
    <location>
        <begin position="56"/>
        <end position="85"/>
    </location>
</feature>
<dbReference type="GO" id="GO:0000977">
    <property type="term" value="F:RNA polymerase II transcription regulatory region sequence-specific DNA binding"/>
    <property type="evidence" value="ECO:0007669"/>
    <property type="project" value="TreeGrafter"/>
</dbReference>
<evidence type="ECO:0000256" key="3">
    <source>
        <dbReference type="ARBA" id="ARBA00023015"/>
    </source>
</evidence>
<dbReference type="OrthoDB" id="5954824at2759"/>
<dbReference type="Pfam" id="PF00250">
    <property type="entry name" value="Forkhead"/>
    <property type="match status" value="1"/>
</dbReference>
<sequence>TGATPCIPQQCDKEMRLFCCFFISASHPQAEQLNASLSNIQWLGDMSSDSLGPCIKEESEKENQPPEAESTKMEDESQSVPKQQWPLSISERPPYSYMALIQFAINSTPRKRMTLKDIYTWIEDHFPYFKHVAKPGWKNSIRHNLSLHDMFVRETITNNKISYWTIHPQANRCLTLDQVFKTPSPSSPVSNSSRKCSVPYIPSCVNKWLNVGPIKCFIINLCFQAVSEISPILS</sequence>
<dbReference type="GO" id="GO:0000086">
    <property type="term" value="P:G2/M transition of mitotic cell cycle"/>
    <property type="evidence" value="ECO:0007669"/>
    <property type="project" value="InterPro"/>
</dbReference>
<evidence type="ECO:0000256" key="1">
    <source>
        <dbReference type="ARBA" id="ARBA00004123"/>
    </source>
</evidence>
<dbReference type="EMBL" id="JAACNH010000002">
    <property type="protein sequence ID" value="KAG8453167.1"/>
    <property type="molecule type" value="Genomic_DNA"/>
</dbReference>
<feature type="non-terminal residue" evidence="15">
    <location>
        <position position="234"/>
    </location>
</feature>
<dbReference type="SUPFAM" id="SSF46785">
    <property type="entry name" value="Winged helix' DNA-binding domain"/>
    <property type="match status" value="1"/>
</dbReference>
<comment type="function">
    <text evidence="10">Transcription factor regulating the expression of cell cycle genes essential for DNA replication and mitosis. Plays a role in the control of cell proliferation. Also plays a role in DNA break repair, participating in the DNA damage checkpoint response. Promotes transcription of PHB2.</text>
</comment>
<evidence type="ECO:0000259" key="14">
    <source>
        <dbReference type="PROSITE" id="PS50039"/>
    </source>
</evidence>
<dbReference type="PANTHER" id="PTHR46878">
    <property type="entry name" value="FORKHEAD BOX PROTEIN M1"/>
    <property type="match status" value="1"/>
</dbReference>
<dbReference type="Proteomes" id="UP000812440">
    <property type="component" value="Chromosome 2"/>
</dbReference>
<dbReference type="InterPro" id="IPR036390">
    <property type="entry name" value="WH_DNA-bd_sf"/>
</dbReference>
<gene>
    <name evidence="15" type="ORF">GDO86_004837</name>
</gene>
<feature type="DNA-binding region" description="Fork-head" evidence="12">
    <location>
        <begin position="92"/>
        <end position="180"/>
    </location>
</feature>
<dbReference type="PROSITE" id="PS00657">
    <property type="entry name" value="FORK_HEAD_1"/>
    <property type="match status" value="1"/>
</dbReference>
<keyword evidence="4 12" id="KW-0238">DNA-binding</keyword>
<dbReference type="Gene3D" id="1.10.10.10">
    <property type="entry name" value="Winged helix-like DNA-binding domain superfamily/Winged helix DNA-binding domain"/>
    <property type="match status" value="1"/>
</dbReference>
<dbReference type="GO" id="GO:0042127">
    <property type="term" value="P:regulation of cell population proliferation"/>
    <property type="evidence" value="ECO:0007669"/>
    <property type="project" value="TreeGrafter"/>
</dbReference>
<reference evidence="15" key="1">
    <citation type="thesis" date="2020" institute="ProQuest LLC" country="789 East Eisenhower Parkway, Ann Arbor, MI, USA">
        <title>Comparative Genomics and Chromosome Evolution.</title>
        <authorList>
            <person name="Mudd A.B."/>
        </authorList>
    </citation>
    <scope>NUCLEOTIDE SEQUENCE</scope>
    <source>
        <strain evidence="15">Female2</strain>
        <tissue evidence="15">Blood</tissue>
    </source>
</reference>
<evidence type="ECO:0000256" key="7">
    <source>
        <dbReference type="ARBA" id="ARBA00023204"/>
    </source>
</evidence>
<keyword evidence="7" id="KW-0234">DNA repair</keyword>
<dbReference type="PANTHER" id="PTHR46878:SF1">
    <property type="entry name" value="FORKHEAD BOX PROTEIN M1"/>
    <property type="match status" value="1"/>
</dbReference>
<protein>
    <recommendedName>
        <fullName evidence="11">Forkhead box protein M1</fullName>
    </recommendedName>
</protein>
<dbReference type="GO" id="GO:0005634">
    <property type="term" value="C:nucleus"/>
    <property type="evidence" value="ECO:0007669"/>
    <property type="project" value="UniProtKB-SubCell"/>
</dbReference>
<organism evidence="15 16">
    <name type="scientific">Hymenochirus boettgeri</name>
    <name type="common">Congo dwarf clawed frog</name>
    <dbReference type="NCBI Taxonomy" id="247094"/>
    <lineage>
        <taxon>Eukaryota</taxon>
        <taxon>Metazoa</taxon>
        <taxon>Chordata</taxon>
        <taxon>Craniata</taxon>
        <taxon>Vertebrata</taxon>
        <taxon>Euteleostomi</taxon>
        <taxon>Amphibia</taxon>
        <taxon>Batrachia</taxon>
        <taxon>Anura</taxon>
        <taxon>Pipoidea</taxon>
        <taxon>Pipidae</taxon>
        <taxon>Pipinae</taxon>
        <taxon>Hymenochirus</taxon>
    </lineage>
</organism>
<keyword evidence="16" id="KW-1185">Reference proteome</keyword>
<keyword evidence="9" id="KW-0131">Cell cycle</keyword>
<evidence type="ECO:0000256" key="11">
    <source>
        <dbReference type="ARBA" id="ARBA00072725"/>
    </source>
</evidence>
<dbReference type="GO" id="GO:0006357">
    <property type="term" value="P:regulation of transcription by RNA polymerase II"/>
    <property type="evidence" value="ECO:0007669"/>
    <property type="project" value="TreeGrafter"/>
</dbReference>
<keyword evidence="6" id="KW-0804">Transcription</keyword>
<dbReference type="FunFam" id="1.10.10.10:FF:000245">
    <property type="entry name" value="forkhead box protein M1 isoform X2"/>
    <property type="match status" value="1"/>
</dbReference>
<dbReference type="InterPro" id="IPR018122">
    <property type="entry name" value="TF_fork_head_CS_1"/>
</dbReference>
<dbReference type="AlphaFoldDB" id="A0A8T2KCP3"/>
<dbReference type="SMART" id="SM00339">
    <property type="entry name" value="FH"/>
    <property type="match status" value="1"/>
</dbReference>
<evidence type="ECO:0000313" key="16">
    <source>
        <dbReference type="Proteomes" id="UP000812440"/>
    </source>
</evidence>
<dbReference type="InterPro" id="IPR047516">
    <property type="entry name" value="FH_FOXM1"/>
</dbReference>
<comment type="subcellular location">
    <subcellularLocation>
        <location evidence="1 12">Nucleus</location>
    </subcellularLocation>
</comment>
<evidence type="ECO:0000256" key="12">
    <source>
        <dbReference type="PROSITE-ProRule" id="PRU00089"/>
    </source>
</evidence>
<dbReference type="InterPro" id="IPR042839">
    <property type="entry name" value="FOXM1"/>
</dbReference>
<dbReference type="GO" id="GO:0003700">
    <property type="term" value="F:DNA-binding transcription factor activity"/>
    <property type="evidence" value="ECO:0007669"/>
    <property type="project" value="InterPro"/>
</dbReference>
<keyword evidence="5" id="KW-0010">Activator</keyword>
<comment type="caution">
    <text evidence="15">The sequence shown here is derived from an EMBL/GenBank/DDBJ whole genome shotgun (WGS) entry which is preliminary data.</text>
</comment>
<evidence type="ECO:0000256" key="5">
    <source>
        <dbReference type="ARBA" id="ARBA00023159"/>
    </source>
</evidence>
<dbReference type="InterPro" id="IPR036388">
    <property type="entry name" value="WH-like_DNA-bd_sf"/>
</dbReference>
<evidence type="ECO:0000256" key="8">
    <source>
        <dbReference type="ARBA" id="ARBA00023242"/>
    </source>
</evidence>
<dbReference type="PRINTS" id="PR00053">
    <property type="entry name" value="FORKHEAD"/>
</dbReference>
<feature type="domain" description="Fork-head" evidence="14">
    <location>
        <begin position="92"/>
        <end position="180"/>
    </location>
</feature>
<proteinExistence type="predicted"/>
<evidence type="ECO:0000256" key="2">
    <source>
        <dbReference type="ARBA" id="ARBA00022763"/>
    </source>
</evidence>
<evidence type="ECO:0000256" key="13">
    <source>
        <dbReference type="SAM" id="MobiDB-lite"/>
    </source>
</evidence>
<accession>A0A8T2KCP3</accession>
<dbReference type="CDD" id="cd20029">
    <property type="entry name" value="FH_FOXM"/>
    <property type="match status" value="1"/>
</dbReference>
<evidence type="ECO:0000313" key="15">
    <source>
        <dbReference type="EMBL" id="KAG8453167.1"/>
    </source>
</evidence>
<name>A0A8T2KCP3_9PIPI</name>
<evidence type="ECO:0000256" key="6">
    <source>
        <dbReference type="ARBA" id="ARBA00023163"/>
    </source>
</evidence>
<keyword evidence="3" id="KW-0805">Transcription regulation</keyword>
<dbReference type="PROSITE" id="PS00658">
    <property type="entry name" value="FORK_HEAD_2"/>
    <property type="match status" value="1"/>
</dbReference>
<dbReference type="InterPro" id="IPR001766">
    <property type="entry name" value="Fork_head_dom"/>
</dbReference>
<evidence type="ECO:0000256" key="9">
    <source>
        <dbReference type="ARBA" id="ARBA00023306"/>
    </source>
</evidence>